<reference evidence="4 5" key="1">
    <citation type="journal article" date="2024" name="Environ. Microbiol.">
        <title>Novel evolutionary insights on the interactions of the Holosporales (Alphaproteobacteria) with eukaryotic hosts from comparative genomics.</title>
        <authorList>
            <person name="Giovannini M."/>
            <person name="Petroni G."/>
            <person name="Castelli M."/>
        </authorList>
    </citation>
    <scope>NUCLEOTIDE SEQUENCE [LARGE SCALE GENOMIC DNA]</scope>
    <source>
        <strain evidence="4 5">US_Bl 15I1</strain>
    </source>
</reference>
<dbReference type="SUPFAM" id="SSF109910">
    <property type="entry name" value="YgfY-like"/>
    <property type="match status" value="1"/>
</dbReference>
<protein>
    <recommendedName>
        <fullName evidence="2">FAD assembly factor SdhE</fullName>
    </recommendedName>
</protein>
<organism evidence="4 5">
    <name type="scientific">Candidatus Bealeia paramacronuclearis</name>
    <dbReference type="NCBI Taxonomy" id="1921001"/>
    <lineage>
        <taxon>Bacteria</taxon>
        <taxon>Pseudomonadati</taxon>
        <taxon>Pseudomonadota</taxon>
        <taxon>Alphaproteobacteria</taxon>
        <taxon>Holosporales</taxon>
        <taxon>Holosporaceae</taxon>
        <taxon>Candidatus Bealeia</taxon>
    </lineage>
</organism>
<dbReference type="InterPro" id="IPR005631">
    <property type="entry name" value="SDH"/>
</dbReference>
<dbReference type="EMBL" id="CP133270">
    <property type="protein sequence ID" value="WVX67155.1"/>
    <property type="molecule type" value="Genomic_DNA"/>
</dbReference>
<accession>A0ABZ2C759</accession>
<proteinExistence type="inferred from homology"/>
<dbReference type="InterPro" id="IPR036714">
    <property type="entry name" value="SDH_sf"/>
</dbReference>
<gene>
    <name evidence="4" type="ORF">Bealeia1_01352</name>
</gene>
<name>A0ABZ2C759_9PROT</name>
<keyword evidence="5" id="KW-1185">Reference proteome</keyword>
<evidence type="ECO:0000256" key="3">
    <source>
        <dbReference type="ARBA" id="ARBA00023186"/>
    </source>
</evidence>
<evidence type="ECO:0000313" key="5">
    <source>
        <dbReference type="Proteomes" id="UP001330434"/>
    </source>
</evidence>
<evidence type="ECO:0000256" key="1">
    <source>
        <dbReference type="ARBA" id="ARBA00008571"/>
    </source>
</evidence>
<evidence type="ECO:0000256" key="2">
    <source>
        <dbReference type="ARBA" id="ARBA00019418"/>
    </source>
</evidence>
<keyword evidence="3" id="KW-0143">Chaperone</keyword>
<sequence length="89" mass="10318">MENKQQHLIKKLLYVSQHRGMKESDVLIGGFARAHLHTMTIPELEAWEGLLQENDNDLIDWLFDRKPRPLGAHGGLLDRLYADVKDKLE</sequence>
<dbReference type="PANTHER" id="PTHR12469:SF2">
    <property type="entry name" value="SUCCINATE DEHYDROGENASE ASSEMBLY FACTOR 2, MITOCHONDRIAL"/>
    <property type="match status" value="1"/>
</dbReference>
<comment type="similarity">
    <text evidence="1">Belongs to the SdhE FAD assembly factor family.</text>
</comment>
<dbReference type="Proteomes" id="UP001330434">
    <property type="component" value="Chromosome"/>
</dbReference>
<dbReference type="Pfam" id="PF03937">
    <property type="entry name" value="Sdh5"/>
    <property type="match status" value="1"/>
</dbReference>
<dbReference type="PANTHER" id="PTHR12469">
    <property type="entry name" value="PROTEIN EMI5 HOMOLOG, MITOCHONDRIAL"/>
    <property type="match status" value="1"/>
</dbReference>
<dbReference type="RefSeq" id="WP_331255937.1">
    <property type="nucleotide sequence ID" value="NZ_CP133270.1"/>
</dbReference>
<evidence type="ECO:0000313" key="4">
    <source>
        <dbReference type="EMBL" id="WVX67155.1"/>
    </source>
</evidence>
<dbReference type="Gene3D" id="1.10.150.250">
    <property type="entry name" value="Flavinator of succinate dehydrogenase"/>
    <property type="match status" value="1"/>
</dbReference>